<dbReference type="InterPro" id="IPR004799">
    <property type="entry name" value="Periplasmic_diS_OxRdtase_DsbE"/>
</dbReference>
<evidence type="ECO:0000256" key="4">
    <source>
        <dbReference type="ARBA" id="ARBA00023157"/>
    </source>
</evidence>
<comment type="subcellular location">
    <subcellularLocation>
        <location evidence="1">Cell envelope</location>
    </subcellularLocation>
</comment>
<dbReference type="Proteomes" id="UP000445582">
    <property type="component" value="Unassembled WGS sequence"/>
</dbReference>
<keyword evidence="8" id="KW-1185">Reference proteome</keyword>
<dbReference type="PROSITE" id="PS51352">
    <property type="entry name" value="THIOREDOXIN_2"/>
    <property type="match status" value="1"/>
</dbReference>
<dbReference type="AlphaFoldDB" id="A0A844YEV7"/>
<dbReference type="Pfam" id="PF08534">
    <property type="entry name" value="Redoxin"/>
    <property type="match status" value="1"/>
</dbReference>
<evidence type="ECO:0000256" key="2">
    <source>
        <dbReference type="ARBA" id="ARBA00007758"/>
    </source>
</evidence>
<dbReference type="GO" id="GO:0030288">
    <property type="term" value="C:outer membrane-bounded periplasmic space"/>
    <property type="evidence" value="ECO:0007669"/>
    <property type="project" value="InterPro"/>
</dbReference>
<dbReference type="SUPFAM" id="SSF52833">
    <property type="entry name" value="Thioredoxin-like"/>
    <property type="match status" value="1"/>
</dbReference>
<dbReference type="PANTHER" id="PTHR42852">
    <property type="entry name" value="THIOL:DISULFIDE INTERCHANGE PROTEIN DSBE"/>
    <property type="match status" value="1"/>
</dbReference>
<name>A0A844YEV7_9SPHN</name>
<dbReference type="PANTHER" id="PTHR42852:SF6">
    <property type="entry name" value="THIOL:DISULFIDE INTERCHANGE PROTEIN DSBE"/>
    <property type="match status" value="1"/>
</dbReference>
<evidence type="ECO:0000256" key="5">
    <source>
        <dbReference type="ARBA" id="ARBA00023284"/>
    </source>
</evidence>
<dbReference type="GO" id="GO:0015036">
    <property type="term" value="F:disulfide oxidoreductase activity"/>
    <property type="evidence" value="ECO:0007669"/>
    <property type="project" value="InterPro"/>
</dbReference>
<evidence type="ECO:0000313" key="7">
    <source>
        <dbReference type="EMBL" id="MXO63666.1"/>
    </source>
</evidence>
<sequence>MKRWLLFIPLALFLFFVGVAAYQLSQPKDDFVRTAMLGEPLPEFALRPATAALPGVATADFRDGKPRLLNIWASWCIPCIAEAPQLAALEAAGVEIVGVAIRDKPEDVAAFLDRYGNPYTRIGADDLSEIQLAIGSSGVPETFVIDGEGRITYQHIGDIREPDVAVLLEELQEAAE</sequence>
<keyword evidence="5" id="KW-0676">Redox-active center</keyword>
<organism evidence="7 8">
    <name type="scientific">Qipengyuania oceanensis</name>
    <dbReference type="NCBI Taxonomy" id="1463597"/>
    <lineage>
        <taxon>Bacteria</taxon>
        <taxon>Pseudomonadati</taxon>
        <taxon>Pseudomonadota</taxon>
        <taxon>Alphaproteobacteria</taxon>
        <taxon>Sphingomonadales</taxon>
        <taxon>Erythrobacteraceae</taxon>
        <taxon>Qipengyuania</taxon>
    </lineage>
</organism>
<dbReference type="CDD" id="cd03010">
    <property type="entry name" value="TlpA_like_DsbE"/>
    <property type="match status" value="1"/>
</dbReference>
<dbReference type="InterPro" id="IPR036249">
    <property type="entry name" value="Thioredoxin-like_sf"/>
</dbReference>
<evidence type="ECO:0000259" key="6">
    <source>
        <dbReference type="PROSITE" id="PS51352"/>
    </source>
</evidence>
<dbReference type="RefSeq" id="WP_160676253.1">
    <property type="nucleotide sequence ID" value="NZ_WTYN01000002.1"/>
</dbReference>
<keyword evidence="3" id="KW-0201">Cytochrome c-type biogenesis</keyword>
<dbReference type="Gene3D" id="3.40.30.10">
    <property type="entry name" value="Glutaredoxin"/>
    <property type="match status" value="1"/>
</dbReference>
<proteinExistence type="inferred from homology"/>
<dbReference type="InterPro" id="IPR013766">
    <property type="entry name" value="Thioredoxin_domain"/>
</dbReference>
<comment type="similarity">
    <text evidence="2">Belongs to the thioredoxin family. DsbE subfamily.</text>
</comment>
<gene>
    <name evidence="7" type="ORF">GRI48_11650</name>
</gene>
<evidence type="ECO:0000313" key="8">
    <source>
        <dbReference type="Proteomes" id="UP000445582"/>
    </source>
</evidence>
<dbReference type="GO" id="GO:0017004">
    <property type="term" value="P:cytochrome complex assembly"/>
    <property type="evidence" value="ECO:0007669"/>
    <property type="project" value="UniProtKB-KW"/>
</dbReference>
<protein>
    <submittedName>
        <fullName evidence="7">DsbE family thiol:disulfide interchange protein</fullName>
    </submittedName>
</protein>
<dbReference type="EMBL" id="WTYN01000002">
    <property type="protein sequence ID" value="MXO63666.1"/>
    <property type="molecule type" value="Genomic_DNA"/>
</dbReference>
<feature type="domain" description="Thioredoxin" evidence="6">
    <location>
        <begin position="35"/>
        <end position="173"/>
    </location>
</feature>
<reference evidence="7 8" key="1">
    <citation type="submission" date="2019-12" db="EMBL/GenBank/DDBJ databases">
        <title>Genomic-based taxomic classification of the family Erythrobacteraceae.</title>
        <authorList>
            <person name="Xu L."/>
        </authorList>
    </citation>
    <scope>NUCLEOTIDE SEQUENCE [LARGE SCALE GENOMIC DNA]</scope>
    <source>
        <strain evidence="7 8">MCCC 1A09965</strain>
    </source>
</reference>
<dbReference type="InterPro" id="IPR050553">
    <property type="entry name" value="Thioredoxin_ResA/DsbE_sf"/>
</dbReference>
<dbReference type="OrthoDB" id="9799347at2"/>
<accession>A0A844YEV7</accession>
<dbReference type="NCBIfam" id="TIGR00385">
    <property type="entry name" value="dsbE"/>
    <property type="match status" value="1"/>
</dbReference>
<comment type="caution">
    <text evidence="7">The sequence shown here is derived from an EMBL/GenBank/DDBJ whole genome shotgun (WGS) entry which is preliminary data.</text>
</comment>
<evidence type="ECO:0000256" key="1">
    <source>
        <dbReference type="ARBA" id="ARBA00004196"/>
    </source>
</evidence>
<keyword evidence="4" id="KW-1015">Disulfide bond</keyword>
<evidence type="ECO:0000256" key="3">
    <source>
        <dbReference type="ARBA" id="ARBA00022748"/>
    </source>
</evidence>
<dbReference type="InterPro" id="IPR013740">
    <property type="entry name" value="Redoxin"/>
</dbReference>